<reference evidence="2" key="1">
    <citation type="submission" date="2019-08" db="EMBL/GenBank/DDBJ databases">
        <authorList>
            <person name="Kucharzyk K."/>
            <person name="Murdoch R.W."/>
            <person name="Higgins S."/>
            <person name="Loffler F."/>
        </authorList>
    </citation>
    <scope>NUCLEOTIDE SEQUENCE</scope>
</reference>
<accession>A0A645CQ94</accession>
<comment type="caution">
    <text evidence="2">The sequence shown here is derived from an EMBL/GenBank/DDBJ whole genome shotgun (WGS) entry which is preliminary data.</text>
</comment>
<evidence type="ECO:0000256" key="1">
    <source>
        <dbReference type="SAM" id="MobiDB-lite"/>
    </source>
</evidence>
<protein>
    <submittedName>
        <fullName evidence="2">Uncharacterized protein</fullName>
    </submittedName>
</protein>
<feature type="compositionally biased region" description="Acidic residues" evidence="1">
    <location>
        <begin position="170"/>
        <end position="179"/>
    </location>
</feature>
<proteinExistence type="predicted"/>
<organism evidence="2">
    <name type="scientific">bioreactor metagenome</name>
    <dbReference type="NCBI Taxonomy" id="1076179"/>
    <lineage>
        <taxon>unclassified sequences</taxon>
        <taxon>metagenomes</taxon>
        <taxon>ecological metagenomes</taxon>
    </lineage>
</organism>
<feature type="region of interest" description="Disordered" evidence="1">
    <location>
        <begin position="170"/>
        <end position="219"/>
    </location>
</feature>
<name>A0A645CQ94_9ZZZZ</name>
<sequence length="219" mass="22574">MGPSGDQDRHQHVVVGVGELIAGGLGTDVETRHAHRGGEVTRPVDQRLHPRRGPGDRLGVEQATGVLDLGLDPDPADRQPVGPLHLGQQQVEGADVVGALDLWQHQRVDPVAGAADDLDHVVVRPLGGPVVDPDGDGRGRPVAVQVLDHPAAGLGLGRGGHRVLQVEEDRVDPDPEGLGEEAVAGTGHREDGAADGRAVGGCHTPTLGPGRSSTILSPT</sequence>
<evidence type="ECO:0000313" key="2">
    <source>
        <dbReference type="EMBL" id="MPM79270.1"/>
    </source>
</evidence>
<dbReference type="EMBL" id="VSSQ01029229">
    <property type="protein sequence ID" value="MPM79270.1"/>
    <property type="molecule type" value="Genomic_DNA"/>
</dbReference>
<dbReference type="AlphaFoldDB" id="A0A645CQ94"/>
<gene>
    <name evidence="2" type="ORF">SDC9_126303</name>
</gene>